<evidence type="ECO:0000313" key="2">
    <source>
        <dbReference type="Proteomes" id="UP000050546"/>
    </source>
</evidence>
<dbReference type="EMBL" id="JPYI02000078">
    <property type="protein sequence ID" value="OQP77943.1"/>
    <property type="molecule type" value="Genomic_DNA"/>
</dbReference>
<evidence type="ECO:0000313" key="1">
    <source>
        <dbReference type="EMBL" id="OQP77943.1"/>
    </source>
</evidence>
<proteinExistence type="predicted"/>
<gene>
    <name evidence="1" type="ORF">IM53_012675</name>
</gene>
<dbReference type="STRING" id="1437877.GCA_001564415_01038"/>
<dbReference type="GeneID" id="93989472"/>
<reference evidence="2" key="2">
    <citation type="journal article" date="2017" name="Plant Pathol.">
        <title>Pathogenicity and virulence gene content of Xanthomonas strains infecting Araceae, formerly known as Xanthomonas axonopodis pv. dieffenbachiae.</title>
        <authorList>
            <person name="Constantin E.C."/>
            <person name="Haegeman A."/>
            <person name="Van Vaerenbergh J."/>
            <person name="Baeyen S."/>
            <person name="Van Malderghem C."/>
            <person name="Maes M."/>
            <person name="Cottyn B."/>
        </authorList>
    </citation>
    <scope>NUCLEOTIDE SEQUENCE [LARGE SCALE GENOMIC DNA]</scope>
    <source>
        <strain evidence="2">LMG 25940</strain>
    </source>
</reference>
<name>A0A1V9H4T4_9XANT</name>
<reference evidence="1 2" key="1">
    <citation type="journal article" date="2016" name="Plant Pathol.">
        <title>Genetic characterization of strains named as Xanthomonas axonopodis pv. dieffenbachiae leads to a taxonomic revision of the X. axonopodis species complex.</title>
        <authorList>
            <person name="Constantin E.C."/>
            <person name="Cleenwerck I."/>
            <person name="Maes M."/>
            <person name="Baeyen S."/>
            <person name="Van Malderghem C."/>
            <person name="De Vos P."/>
            <person name="Cottyn B."/>
        </authorList>
    </citation>
    <scope>NUCLEOTIDE SEQUENCE [LARGE SCALE GENOMIC DNA]</scope>
    <source>
        <strain evidence="1 2">LMG 25940</strain>
    </source>
</reference>
<comment type="caution">
    <text evidence="1">The sequence shown here is derived from an EMBL/GenBank/DDBJ whole genome shotgun (WGS) entry which is preliminary data.</text>
</comment>
<protein>
    <submittedName>
        <fullName evidence="1">Uncharacterized protein</fullName>
    </submittedName>
</protein>
<dbReference type="RefSeq" id="WP_057679089.1">
    <property type="nucleotide sequence ID" value="NZ_CP041380.1"/>
</dbReference>
<sequence>MGSPSKTWESKRTSDQATAMQQALDATGVRIGMDGRTGRFLQTNCGEMTTAGQQYQIDYTTQCSFICVKVNYRV</sequence>
<accession>A0A1V9H4T4</accession>
<dbReference type="AlphaFoldDB" id="A0A1V9H4T4"/>
<organism evidence="1 2">
    <name type="scientific">Xanthomonas phaseoli pv. dieffenbachiae</name>
    <dbReference type="NCBI Taxonomy" id="92828"/>
    <lineage>
        <taxon>Bacteria</taxon>
        <taxon>Pseudomonadati</taxon>
        <taxon>Pseudomonadota</taxon>
        <taxon>Gammaproteobacteria</taxon>
        <taxon>Lysobacterales</taxon>
        <taxon>Lysobacteraceae</taxon>
        <taxon>Xanthomonas</taxon>
    </lineage>
</organism>
<dbReference type="Proteomes" id="UP000050546">
    <property type="component" value="Unassembled WGS sequence"/>
</dbReference>